<feature type="domain" description="Secretin/TonB short N-terminal" evidence="12">
    <location>
        <begin position="282"/>
        <end position="330"/>
    </location>
</feature>
<evidence type="ECO:0000256" key="3">
    <source>
        <dbReference type="ARBA" id="ARBA00022729"/>
    </source>
</evidence>
<reference evidence="14" key="1">
    <citation type="submission" date="2015-09" db="EMBL/GenBank/DDBJ databases">
        <authorList>
            <person name="Daims H."/>
        </authorList>
    </citation>
    <scope>NUCLEOTIDE SEQUENCE [LARGE SCALE GENOMIC DNA]</scope>
</reference>
<sequence length="677" mass="73753">MKRLFSKEYGLITTKRFIGGVGLSVMILAAYPATVFSLGELDRQEKHRAAQHRDVVVKPVPYAVTDVQVRAEGDRVSVSVEGDGPLYPEARLLDESRLIVDIPGAIPVVGKWVVPGRHPLLKRVRIGQHTDKVRLVFDVLDRPQFSVSRKGADFVVTLKPKDAASSGQDNDPSVGSETGVGGDGSPAIWERTGVKRSDDVEGSVYFSRSPERVPALSQDMGKGRFRVRTVQMTSDDAATEKGGRIGDVEVGTTRFVGRRISMDFQQAEITNILRLIAEVSGFNIVVGEGVKGKVTMKLVGVPWDQALDMLLKMNGLGMIRQGTIVWIDTLANLSKQQDEEARSKEAKTKAEDLVNRLFYLRNVPAQEMMTALRPVLSPRGMIQFNQTTNALVVKDTGTKLQALEQLINGLDQEVPQVQIEARIVQADTVYARGMGIQWGIKDSQFTPTKFHLVGNVTGPFAAASGTGSSASTTGITRDFLVNLPAQVGGLPAVPSIGWTFGRLADGFALDMRLSAGELLGLTKVIASPKITTMDRREAKISQGESIPFQTTSLQGTQTTFVDANLELNVTPTIISRDPNEPARRIQLRVRATRNAVGARSNPAGPSIDRREATTQVNVRDGETMVIGGVFVDVQGNNIQGVPYLSRFPVLGWLFKNKSESVSKQELLIFLTPTIVKT</sequence>
<dbReference type="InterPro" id="IPR011662">
    <property type="entry name" value="Secretin/TonB_short_N"/>
</dbReference>
<keyword evidence="5 11" id="KW-0472">Membrane</keyword>
<evidence type="ECO:0000256" key="1">
    <source>
        <dbReference type="ARBA" id="ARBA00004370"/>
    </source>
</evidence>
<evidence type="ECO:0000259" key="12">
    <source>
        <dbReference type="SMART" id="SM00965"/>
    </source>
</evidence>
<dbReference type="InterPro" id="IPR038591">
    <property type="entry name" value="NolW-like_sf"/>
</dbReference>
<dbReference type="Pfam" id="PF07660">
    <property type="entry name" value="STN"/>
    <property type="match status" value="1"/>
</dbReference>
<dbReference type="PANTHER" id="PTHR30604">
    <property type="entry name" value="PROTEIN TRANSPORT PROTEIN HOFQ"/>
    <property type="match status" value="1"/>
</dbReference>
<feature type="compositionally biased region" description="Polar residues" evidence="10">
    <location>
        <begin position="165"/>
        <end position="176"/>
    </location>
</feature>
<protein>
    <submittedName>
        <fullName evidence="13">Putative Type IV pili biogenesis protein PilQ</fullName>
    </submittedName>
</protein>
<evidence type="ECO:0000256" key="4">
    <source>
        <dbReference type="ARBA" id="ARBA00022927"/>
    </source>
</evidence>
<dbReference type="Pfam" id="PF03958">
    <property type="entry name" value="Secretin_N"/>
    <property type="match status" value="1"/>
</dbReference>
<dbReference type="Gene3D" id="2.60.40.3500">
    <property type="match status" value="1"/>
</dbReference>
<proteinExistence type="inferred from homology"/>
<dbReference type="InterPro" id="IPR001775">
    <property type="entry name" value="GspD/PilQ"/>
</dbReference>
<dbReference type="NCBIfam" id="TIGR02515">
    <property type="entry name" value="IV_pilus_PilQ"/>
    <property type="match status" value="1"/>
</dbReference>
<dbReference type="InterPro" id="IPR013355">
    <property type="entry name" value="Pilus_4_PilQ"/>
</dbReference>
<accession>A0A0S4KWF1</accession>
<dbReference type="AlphaFoldDB" id="A0A0S4KWF1"/>
<dbReference type="Gene3D" id="3.30.1370.120">
    <property type="match status" value="1"/>
</dbReference>
<dbReference type="RefSeq" id="WP_062484711.1">
    <property type="nucleotide sequence ID" value="NZ_LN885086.1"/>
</dbReference>
<feature type="region of interest" description="Disordered" evidence="10">
    <location>
        <begin position="162"/>
        <end position="193"/>
    </location>
</feature>
<keyword evidence="4" id="KW-0653">Protein transport</keyword>
<evidence type="ECO:0000256" key="6">
    <source>
        <dbReference type="ARBA" id="ARBA00023237"/>
    </source>
</evidence>
<keyword evidence="11" id="KW-1133">Transmembrane helix</keyword>
<evidence type="ECO:0000256" key="2">
    <source>
        <dbReference type="ARBA" id="ARBA00022448"/>
    </source>
</evidence>
<evidence type="ECO:0000313" key="14">
    <source>
        <dbReference type="Proteomes" id="UP000066284"/>
    </source>
</evidence>
<dbReference type="GO" id="GO:0009306">
    <property type="term" value="P:protein secretion"/>
    <property type="evidence" value="ECO:0007669"/>
    <property type="project" value="InterPro"/>
</dbReference>
<comment type="similarity">
    <text evidence="7">Belongs to the bacterial secretin family.</text>
</comment>
<evidence type="ECO:0000256" key="8">
    <source>
        <dbReference type="RuleBase" id="RU004004"/>
    </source>
</evidence>
<dbReference type="OrthoDB" id="9775455at2"/>
<evidence type="ECO:0000256" key="7">
    <source>
        <dbReference type="RuleBase" id="RU004003"/>
    </source>
</evidence>
<evidence type="ECO:0000256" key="10">
    <source>
        <dbReference type="SAM" id="MobiDB-lite"/>
    </source>
</evidence>
<evidence type="ECO:0000313" key="13">
    <source>
        <dbReference type="EMBL" id="CUQ66747.1"/>
    </source>
</evidence>
<organism evidence="13 14">
    <name type="scientific">Candidatus Nitrospira inopinata</name>
    <dbReference type="NCBI Taxonomy" id="1715989"/>
    <lineage>
        <taxon>Bacteria</taxon>
        <taxon>Pseudomonadati</taxon>
        <taxon>Nitrospirota</taxon>
        <taxon>Nitrospiria</taxon>
        <taxon>Nitrospirales</taxon>
        <taxon>Nitrospiraceae</taxon>
        <taxon>Nitrospira</taxon>
    </lineage>
</organism>
<keyword evidence="3" id="KW-0732">Signal</keyword>
<dbReference type="Proteomes" id="UP000066284">
    <property type="component" value="Chromosome 1"/>
</dbReference>
<name>A0A0S4KWF1_9BACT</name>
<evidence type="ECO:0000256" key="5">
    <source>
        <dbReference type="ARBA" id="ARBA00023136"/>
    </source>
</evidence>
<dbReference type="Pfam" id="PF11741">
    <property type="entry name" value="AMIN"/>
    <property type="match status" value="1"/>
</dbReference>
<dbReference type="PANTHER" id="PTHR30604:SF1">
    <property type="entry name" value="DNA UTILIZATION PROTEIN HOFQ"/>
    <property type="match status" value="1"/>
</dbReference>
<dbReference type="EMBL" id="LN885086">
    <property type="protein sequence ID" value="CUQ66747.1"/>
    <property type="molecule type" value="Genomic_DNA"/>
</dbReference>
<dbReference type="InterPro" id="IPR021731">
    <property type="entry name" value="AMIN_dom"/>
</dbReference>
<comment type="subcellular location">
    <subcellularLocation>
        <location evidence="8">Cell outer membrane</location>
    </subcellularLocation>
    <subcellularLocation>
        <location evidence="1">Membrane</location>
    </subcellularLocation>
</comment>
<keyword evidence="14" id="KW-1185">Reference proteome</keyword>
<keyword evidence="6" id="KW-0998">Cell outer membrane</keyword>
<dbReference type="Gene3D" id="3.30.1370.130">
    <property type="match status" value="1"/>
</dbReference>
<dbReference type="SMART" id="SM00965">
    <property type="entry name" value="STN"/>
    <property type="match status" value="1"/>
</dbReference>
<keyword evidence="2 8" id="KW-0813">Transport</keyword>
<feature type="coiled-coil region" evidence="9">
    <location>
        <begin position="393"/>
        <end position="420"/>
    </location>
</feature>
<dbReference type="KEGG" id="nio:NITINOP_1772"/>
<dbReference type="InterPro" id="IPR005644">
    <property type="entry name" value="NolW-like"/>
</dbReference>
<keyword evidence="11" id="KW-0812">Transmembrane</keyword>
<dbReference type="InterPro" id="IPR051808">
    <property type="entry name" value="Type_IV_pilus_biogenesis"/>
</dbReference>
<feature type="transmembrane region" description="Helical" evidence="11">
    <location>
        <begin position="21"/>
        <end position="39"/>
    </location>
</feature>
<gene>
    <name evidence="13" type="ORF">NITINOP_1772</name>
</gene>
<evidence type="ECO:0000256" key="11">
    <source>
        <dbReference type="SAM" id="Phobius"/>
    </source>
</evidence>
<dbReference type="GO" id="GO:0009279">
    <property type="term" value="C:cell outer membrane"/>
    <property type="evidence" value="ECO:0007669"/>
    <property type="project" value="UniProtKB-SubCell"/>
</dbReference>
<dbReference type="Pfam" id="PF00263">
    <property type="entry name" value="Secretin"/>
    <property type="match status" value="1"/>
</dbReference>
<dbReference type="PRINTS" id="PR01032">
    <property type="entry name" value="PHAGEIV"/>
</dbReference>
<evidence type="ECO:0000256" key="9">
    <source>
        <dbReference type="SAM" id="Coils"/>
    </source>
</evidence>
<dbReference type="STRING" id="1715989.NITINOP_1772"/>
<dbReference type="PRINTS" id="PR00811">
    <property type="entry name" value="BCTERIALGSPD"/>
</dbReference>
<keyword evidence="9" id="KW-0175">Coiled coil</keyword>
<dbReference type="InterPro" id="IPR004846">
    <property type="entry name" value="T2SS/T3SS_dom"/>
</dbReference>